<dbReference type="SUPFAM" id="SSF52467">
    <property type="entry name" value="DHS-like NAD/FAD-binding domain"/>
    <property type="match status" value="1"/>
</dbReference>
<feature type="transmembrane region" description="Helical" evidence="13">
    <location>
        <begin position="399"/>
        <end position="419"/>
    </location>
</feature>
<dbReference type="SUPFAM" id="SSF51735">
    <property type="entry name" value="NAD(P)-binding Rossmann-fold domains"/>
    <property type="match status" value="1"/>
</dbReference>
<dbReference type="Pfam" id="PF01262">
    <property type="entry name" value="AlaDh_PNT_C"/>
    <property type="match status" value="1"/>
</dbReference>
<keyword evidence="8 13" id="KW-1133">Transmembrane helix</keyword>
<dbReference type="Gene3D" id="3.40.50.720">
    <property type="entry name" value="NAD(P)-binding Rossmann-like Domain"/>
    <property type="match status" value="1"/>
</dbReference>
<organism evidence="15">
    <name type="scientific">Amorphochlora amoebiformis</name>
    <dbReference type="NCBI Taxonomy" id="1561963"/>
    <lineage>
        <taxon>Eukaryota</taxon>
        <taxon>Sar</taxon>
        <taxon>Rhizaria</taxon>
        <taxon>Cercozoa</taxon>
        <taxon>Chlorarachniophyceae</taxon>
        <taxon>Amorphochlora</taxon>
    </lineage>
</organism>
<accession>A0A7S0DKH4</accession>
<evidence type="ECO:0000256" key="1">
    <source>
        <dbReference type="ARBA" id="ARBA00004429"/>
    </source>
</evidence>
<gene>
    <name evidence="15" type="ORF">LAMO00422_LOCUS16255</name>
</gene>
<dbReference type="InterPro" id="IPR029035">
    <property type="entry name" value="DHS-like_NAD/FAD-binding_dom"/>
</dbReference>
<dbReference type="GO" id="GO:0006740">
    <property type="term" value="P:NADPH regeneration"/>
    <property type="evidence" value="ECO:0007669"/>
    <property type="project" value="TreeGrafter"/>
</dbReference>
<dbReference type="EMBL" id="HBEM01023918">
    <property type="protein sequence ID" value="CAD8457308.1"/>
    <property type="molecule type" value="Transcribed_RNA"/>
</dbReference>
<feature type="transmembrane region" description="Helical" evidence="13">
    <location>
        <begin position="216"/>
        <end position="237"/>
    </location>
</feature>
<feature type="transmembrane region" description="Helical" evidence="13">
    <location>
        <begin position="549"/>
        <end position="568"/>
    </location>
</feature>
<dbReference type="GO" id="GO:0050661">
    <property type="term" value="F:NADP binding"/>
    <property type="evidence" value="ECO:0007669"/>
    <property type="project" value="TreeGrafter"/>
</dbReference>
<evidence type="ECO:0000256" key="6">
    <source>
        <dbReference type="ARBA" id="ARBA00022857"/>
    </source>
</evidence>
<feature type="transmembrane region" description="Helical" evidence="13">
    <location>
        <begin position="494"/>
        <end position="512"/>
    </location>
</feature>
<dbReference type="GO" id="GO:0005886">
    <property type="term" value="C:plasma membrane"/>
    <property type="evidence" value="ECO:0007669"/>
    <property type="project" value="UniProtKB-SubCell"/>
</dbReference>
<evidence type="ECO:0000259" key="14">
    <source>
        <dbReference type="SMART" id="SM01002"/>
    </source>
</evidence>
<name>A0A7S0DKH4_9EUKA</name>
<dbReference type="PANTHER" id="PTHR10160:SF19">
    <property type="entry name" value="PROTON-TRANSLOCATING NAD(P)(+) TRANSHYDROGENASE"/>
    <property type="match status" value="1"/>
</dbReference>
<dbReference type="InterPro" id="IPR007698">
    <property type="entry name" value="AlaDH/PNT_NAD(H)-bd"/>
</dbReference>
<keyword evidence="3" id="KW-1003">Cell membrane</keyword>
<dbReference type="EC" id="7.1.1.1" evidence="2"/>
<dbReference type="GO" id="GO:0005743">
    <property type="term" value="C:mitochondrial inner membrane"/>
    <property type="evidence" value="ECO:0007669"/>
    <property type="project" value="TreeGrafter"/>
</dbReference>
<evidence type="ECO:0000256" key="13">
    <source>
        <dbReference type="SAM" id="Phobius"/>
    </source>
</evidence>
<keyword evidence="5 13" id="KW-0812">Transmembrane</keyword>
<dbReference type="Pfam" id="PF12769">
    <property type="entry name" value="PNTB_4TM"/>
    <property type="match status" value="1"/>
</dbReference>
<dbReference type="Pfam" id="PF02233">
    <property type="entry name" value="PNTB"/>
    <property type="match status" value="1"/>
</dbReference>
<comment type="catalytic activity">
    <reaction evidence="11">
        <text>NAD(+) + NADPH + H(+)(in) = NADH + NADP(+) + H(+)(out)</text>
        <dbReference type="Rhea" id="RHEA:47992"/>
        <dbReference type="ChEBI" id="CHEBI:15378"/>
        <dbReference type="ChEBI" id="CHEBI:57540"/>
        <dbReference type="ChEBI" id="CHEBI:57783"/>
        <dbReference type="ChEBI" id="CHEBI:57945"/>
        <dbReference type="ChEBI" id="CHEBI:58349"/>
        <dbReference type="EC" id="7.1.1.1"/>
    </reaction>
</comment>
<keyword evidence="6" id="KW-0521">NADP</keyword>
<dbReference type="Gene3D" id="3.40.50.1220">
    <property type="entry name" value="TPP-binding domain"/>
    <property type="match status" value="1"/>
</dbReference>
<sequence>MSKEWFEAADKMLLKECASTNVIITTAQIPGKKAPVLIKKNMVEAMPPGSVTVDLAAETGGNVETTVPGEIAKVGGVTCLGYTNMPSRMASTASQLFGGNVTKLISSMIDKEGKFQVDIENDEAVRSMCVVHKGQKLEPYVPPPPPPKEEKKDEPVVEIVEEDPEKTTMRSALQSTGALGTAVILGSTVPGSGMLGTFALSIWVGSQAVRGVAHALHSPLMSITNAISGMTIVGGMLQLGGGILPSTTAQLLAAGAVSLSAINLAGGFIVTKKMLDMFRRPDDPPEYWHYYLIPSGVVCASFTGLTLAGMGGPGLSAAVALASGLGCISGISAMSDQKTTRLANYLAMGGVGMGLTTTLFAMGATSAVYAQFVLMSAVGGLAGQQIAARIGPTSLPQAVAGFHSLVGIAACSTAVGDFMLHGVGHGGFHAASIYLGAWMGAITCTGSIIACAKLAEKMSSKPLALPGRDAMNIVMGAGSAACMAGFMMTSDPATAALCLAGGVGLSGALGFHMTASIGGADMPVVITLLNSYSGWALCAEGFILDQPLLTVVGALIGSSGAFLTKIMCDGMNRSLTNVILGGFGTSGGSVQTSEGLVHTEIDVAGTVSALKDSSSVCIVPGYGLAVAQAQKAVADIAKLLTDQGKTVKFAVHPVAGRMPGQLNVLLAEAGVPYDIVYEMEEINEEMEDMDVTMVIGANDTVNSSAEEDPNSAIAGMPVIQVWKSSHVVFMKRSMASGYAGVDNPVFYKENTDMLLGNASDTCERIKQGLME</sequence>
<keyword evidence="9" id="KW-0520">NAD</keyword>
<dbReference type="InterPro" id="IPR024605">
    <property type="entry name" value="NADP_transhyd_a_C"/>
</dbReference>
<feature type="transmembrane region" description="Helical" evidence="13">
    <location>
        <begin position="178"/>
        <end position="204"/>
    </location>
</feature>
<evidence type="ECO:0000256" key="11">
    <source>
        <dbReference type="ARBA" id="ARBA00048202"/>
    </source>
</evidence>
<feature type="transmembrane region" description="Helical" evidence="13">
    <location>
        <begin position="431"/>
        <end position="450"/>
    </location>
</feature>
<feature type="region of interest" description="Disordered" evidence="12">
    <location>
        <begin position="136"/>
        <end position="156"/>
    </location>
</feature>
<dbReference type="FunFam" id="3.40.50.1220:FF:000002">
    <property type="entry name" value="NAD(P) transhydrogenase subunit beta"/>
    <property type="match status" value="1"/>
</dbReference>
<feature type="transmembrane region" description="Helical" evidence="13">
    <location>
        <begin position="368"/>
        <end position="387"/>
    </location>
</feature>
<protein>
    <recommendedName>
        <fullName evidence="2">proton-translocating NAD(P)(+) transhydrogenase</fullName>
        <ecNumber evidence="2">7.1.1.1</ecNumber>
    </recommendedName>
</protein>
<evidence type="ECO:0000313" key="15">
    <source>
        <dbReference type="EMBL" id="CAD8457308.1"/>
    </source>
</evidence>
<evidence type="ECO:0000256" key="4">
    <source>
        <dbReference type="ARBA" id="ARBA00022519"/>
    </source>
</evidence>
<evidence type="ECO:0000256" key="9">
    <source>
        <dbReference type="ARBA" id="ARBA00023027"/>
    </source>
</evidence>
<evidence type="ECO:0000256" key="12">
    <source>
        <dbReference type="SAM" id="MobiDB-lite"/>
    </source>
</evidence>
<comment type="subcellular location">
    <subcellularLocation>
        <location evidence="1">Cell inner membrane</location>
        <topology evidence="1">Multi-pass membrane protein</topology>
    </subcellularLocation>
</comment>
<feature type="domain" description="Alanine dehydrogenase/pyridine nucleotide transhydrogenase NAD(H)-binding" evidence="14">
    <location>
        <begin position="6"/>
        <end position="81"/>
    </location>
</feature>
<evidence type="ECO:0000256" key="5">
    <source>
        <dbReference type="ARBA" id="ARBA00022692"/>
    </source>
</evidence>
<dbReference type="GO" id="GO:0008750">
    <property type="term" value="F:proton-translocating NAD(P)+ transhydrogenase activity"/>
    <property type="evidence" value="ECO:0007669"/>
    <property type="project" value="UniProtKB-EC"/>
</dbReference>
<feature type="transmembrane region" description="Helical" evidence="13">
    <location>
        <begin position="290"/>
        <end position="309"/>
    </location>
</feature>
<reference evidence="15" key="1">
    <citation type="submission" date="2021-01" db="EMBL/GenBank/DDBJ databases">
        <authorList>
            <person name="Corre E."/>
            <person name="Pelletier E."/>
            <person name="Niang G."/>
            <person name="Scheremetjew M."/>
            <person name="Finn R."/>
            <person name="Kale V."/>
            <person name="Holt S."/>
            <person name="Cochrane G."/>
            <person name="Meng A."/>
            <person name="Brown T."/>
            <person name="Cohen L."/>
        </authorList>
    </citation>
    <scope>NUCLEOTIDE SEQUENCE</scope>
    <source>
        <strain evidence="15">CCMP2058</strain>
    </source>
</reference>
<evidence type="ECO:0000256" key="2">
    <source>
        <dbReference type="ARBA" id="ARBA00012943"/>
    </source>
</evidence>
<feature type="transmembrane region" description="Helical" evidence="13">
    <location>
        <begin position="315"/>
        <end position="335"/>
    </location>
</feature>
<dbReference type="AlphaFoldDB" id="A0A7S0DKH4"/>
<evidence type="ECO:0000256" key="8">
    <source>
        <dbReference type="ARBA" id="ARBA00022989"/>
    </source>
</evidence>
<evidence type="ECO:0000256" key="3">
    <source>
        <dbReference type="ARBA" id="ARBA00022475"/>
    </source>
</evidence>
<keyword evidence="4" id="KW-0997">Cell inner membrane</keyword>
<dbReference type="PANTHER" id="PTHR10160">
    <property type="entry name" value="NAD(P) TRANSHYDROGENASE"/>
    <property type="match status" value="1"/>
</dbReference>
<feature type="transmembrane region" description="Helical" evidence="13">
    <location>
        <begin position="249"/>
        <end position="270"/>
    </location>
</feature>
<feature type="transmembrane region" description="Helical" evidence="13">
    <location>
        <begin position="342"/>
        <end position="362"/>
    </location>
</feature>
<dbReference type="InterPro" id="IPR036291">
    <property type="entry name" value="NAD(P)-bd_dom_sf"/>
</dbReference>
<keyword evidence="10 13" id="KW-0472">Membrane</keyword>
<proteinExistence type="predicted"/>
<evidence type="ECO:0000256" key="10">
    <source>
        <dbReference type="ARBA" id="ARBA00023136"/>
    </source>
</evidence>
<keyword evidence="7" id="KW-1278">Translocase</keyword>
<evidence type="ECO:0000256" key="7">
    <source>
        <dbReference type="ARBA" id="ARBA00022967"/>
    </source>
</evidence>
<dbReference type="SMART" id="SM01002">
    <property type="entry name" value="AlaDh_PNT_C"/>
    <property type="match status" value="1"/>
</dbReference>
<dbReference type="InterPro" id="IPR034300">
    <property type="entry name" value="PNTB-like"/>
</dbReference>